<evidence type="ECO:0000259" key="4">
    <source>
        <dbReference type="Pfam" id="PF00127"/>
    </source>
</evidence>
<dbReference type="Proteomes" id="UP001500133">
    <property type="component" value="Unassembled WGS sequence"/>
</dbReference>
<feature type="domain" description="Blue (type 1) copper" evidence="4">
    <location>
        <begin position="39"/>
        <end position="154"/>
    </location>
</feature>
<organism evidence="5 6">
    <name type="scientific">Halomonas cibimaris</name>
    <dbReference type="NCBI Taxonomy" id="657012"/>
    <lineage>
        <taxon>Bacteria</taxon>
        <taxon>Pseudomonadati</taxon>
        <taxon>Pseudomonadota</taxon>
        <taxon>Gammaproteobacteria</taxon>
        <taxon>Oceanospirillales</taxon>
        <taxon>Halomonadaceae</taxon>
        <taxon>Halomonas</taxon>
    </lineage>
</organism>
<dbReference type="Gene3D" id="2.60.40.420">
    <property type="entry name" value="Cupredoxins - blue copper proteins"/>
    <property type="match status" value="1"/>
</dbReference>
<feature type="chain" id="PRO_5045671179" evidence="3">
    <location>
        <begin position="20"/>
        <end position="155"/>
    </location>
</feature>
<dbReference type="PANTHER" id="PTHR38439:SF3">
    <property type="entry name" value="COPPER-RESISTANT CUPROPROTEIN COPI"/>
    <property type="match status" value="1"/>
</dbReference>
<dbReference type="InterPro" id="IPR050845">
    <property type="entry name" value="Cu-binding_ET"/>
</dbReference>
<sequence>MTKTLMIVALSLAAAPVWATGEHSGSHADPANAELDRTIEFNAGDMWFDPQALRIAPGNTVKFVVTNTGRVKHEFVIGNTQAQKEHRLMMQKNQGRGHGSDGHSHGGGMPSVTVAPGETATLLWTAPEDVDALEYACNIPGHYEAGMHGTIKLQG</sequence>
<protein>
    <submittedName>
        <fullName evidence="5">Plastocyanin/azurin family copper-binding protein</fullName>
    </submittedName>
</protein>
<keyword evidence="6" id="KW-1185">Reference proteome</keyword>
<keyword evidence="3" id="KW-0732">Signal</keyword>
<evidence type="ECO:0000256" key="1">
    <source>
        <dbReference type="ARBA" id="ARBA00022723"/>
    </source>
</evidence>
<dbReference type="Pfam" id="PF00127">
    <property type="entry name" value="Copper-bind"/>
    <property type="match status" value="1"/>
</dbReference>
<dbReference type="SUPFAM" id="SSF49503">
    <property type="entry name" value="Cupredoxins"/>
    <property type="match status" value="1"/>
</dbReference>
<dbReference type="InterPro" id="IPR008972">
    <property type="entry name" value="Cupredoxin"/>
</dbReference>
<name>A0ABP7LWQ8_9GAMM</name>
<proteinExistence type="predicted"/>
<keyword evidence="1" id="KW-0479">Metal-binding</keyword>
<dbReference type="InterPro" id="IPR000923">
    <property type="entry name" value="BlueCu_1"/>
</dbReference>
<reference evidence="6" key="1">
    <citation type="journal article" date="2019" name="Int. J. Syst. Evol. Microbiol.">
        <title>The Global Catalogue of Microorganisms (GCM) 10K type strain sequencing project: providing services to taxonomists for standard genome sequencing and annotation.</title>
        <authorList>
            <consortium name="The Broad Institute Genomics Platform"/>
            <consortium name="The Broad Institute Genome Sequencing Center for Infectious Disease"/>
            <person name="Wu L."/>
            <person name="Ma J."/>
        </authorList>
    </citation>
    <scope>NUCLEOTIDE SEQUENCE [LARGE SCALE GENOMIC DNA]</scope>
    <source>
        <strain evidence="6">JCM 16914</strain>
    </source>
</reference>
<gene>
    <name evidence="5" type="ORF">GCM10022228_17540</name>
</gene>
<keyword evidence="2" id="KW-0186">Copper</keyword>
<feature type="signal peptide" evidence="3">
    <location>
        <begin position="1"/>
        <end position="19"/>
    </location>
</feature>
<accession>A0ABP7LWQ8</accession>
<dbReference type="EMBL" id="BAAAZT010000073">
    <property type="protein sequence ID" value="GAA3907690.1"/>
    <property type="molecule type" value="Genomic_DNA"/>
</dbReference>
<comment type="caution">
    <text evidence="5">The sequence shown here is derived from an EMBL/GenBank/DDBJ whole genome shotgun (WGS) entry which is preliminary data.</text>
</comment>
<evidence type="ECO:0000313" key="6">
    <source>
        <dbReference type="Proteomes" id="UP001500133"/>
    </source>
</evidence>
<evidence type="ECO:0000256" key="2">
    <source>
        <dbReference type="ARBA" id="ARBA00023008"/>
    </source>
</evidence>
<evidence type="ECO:0000256" key="3">
    <source>
        <dbReference type="SAM" id="SignalP"/>
    </source>
</evidence>
<dbReference type="PANTHER" id="PTHR38439">
    <property type="entry name" value="AURACYANIN-B"/>
    <property type="match status" value="1"/>
</dbReference>
<dbReference type="RefSeq" id="WP_344704424.1">
    <property type="nucleotide sequence ID" value="NZ_BAAAZT010000073.1"/>
</dbReference>
<evidence type="ECO:0000313" key="5">
    <source>
        <dbReference type="EMBL" id="GAA3907690.1"/>
    </source>
</evidence>